<dbReference type="InterPro" id="IPR036291">
    <property type="entry name" value="NAD(P)-bd_dom_sf"/>
</dbReference>
<proteinExistence type="inferred from homology"/>
<organism evidence="6 7">
    <name type="scientific">Ziziphus jujuba var. spinosa</name>
    <dbReference type="NCBI Taxonomy" id="714518"/>
    <lineage>
        <taxon>Eukaryota</taxon>
        <taxon>Viridiplantae</taxon>
        <taxon>Streptophyta</taxon>
        <taxon>Embryophyta</taxon>
        <taxon>Tracheophyta</taxon>
        <taxon>Spermatophyta</taxon>
        <taxon>Magnoliopsida</taxon>
        <taxon>eudicotyledons</taxon>
        <taxon>Gunneridae</taxon>
        <taxon>Pentapetalae</taxon>
        <taxon>rosids</taxon>
        <taxon>fabids</taxon>
        <taxon>Rosales</taxon>
        <taxon>Rhamnaceae</taxon>
        <taxon>Paliureae</taxon>
        <taxon>Ziziphus</taxon>
    </lineage>
</organism>
<comment type="caution">
    <text evidence="6">The sequence shown here is derived from an EMBL/GenBank/DDBJ whole genome shotgun (WGS) entry which is preliminary data.</text>
</comment>
<sequence length="481" mass="53441">MVEESIDEAIQGVDGVYHTASPVLVPYDNNIQATLIDPCIKGTLNVLNFCSNGDGVKRIVLTPSCSSITYRFSGQQVSPLNESHWTNLEYCKRYNTIDEKEAWKMAKEKGRDLVVVNPSFVVGPLLSPQPASTLLLILAMIKGRAREREPKKKKKKSKTAMPEYCVTGGTGFIAAYLIKALLDKGHTVRTTVRDPGDVEKVGFLWDLKGAKERLKIFKADLNVEGSFDEAIQGVDGVYHTASPVLVPCDDNDVQAALFDPCIKGTLNVINSCSKSASVKRIVLTSSCSAVRYRYDVQQVSPLNESHWSDPEYCKRYKLWYAYAKTRGEQEAWKMAKEKGKDLVVVNPSFVVGPLLAPKPTSTLLFILKLVKGLIGEYQNTTIGFVHIEDVVRAHILAMEDSRASGRLICSGPVAHLSQIIEMLRAKYPSYPYENKCGKQEGDSNPHSMDTSKIAHLGFPPFKTLEQMFDDCIKSFQDKGFL</sequence>
<dbReference type="GO" id="GO:0006694">
    <property type="term" value="P:steroid biosynthetic process"/>
    <property type="evidence" value="ECO:0007669"/>
    <property type="project" value="InterPro"/>
</dbReference>
<dbReference type="InterPro" id="IPR050425">
    <property type="entry name" value="NAD(P)_dehydrat-like"/>
</dbReference>
<dbReference type="PANTHER" id="PTHR10366:SF503">
    <property type="entry name" value="TETRAKETIDE ALPHA-PYRONE REDUCTASE 2"/>
    <property type="match status" value="1"/>
</dbReference>
<name>A0A978UNY7_ZIZJJ</name>
<dbReference type="Pfam" id="PF01073">
    <property type="entry name" value="3Beta_HSD"/>
    <property type="match status" value="1"/>
</dbReference>
<comment type="similarity">
    <text evidence="3">Belongs to the NAD(P)-dependent epimerase/dehydratase family. Dihydroflavonol-4-reductase subfamily.</text>
</comment>
<feature type="domain" description="NAD-dependent epimerase/dehydratase" evidence="5">
    <location>
        <begin position="165"/>
        <end position="403"/>
    </location>
</feature>
<reference evidence="6" key="1">
    <citation type="journal article" date="2021" name="Front. Plant Sci.">
        <title>Chromosome-Scale Genome Assembly for Chinese Sour Jujube and Insights Into Its Genome Evolution and Domestication Signature.</title>
        <authorList>
            <person name="Shen L.-Y."/>
            <person name="Luo H."/>
            <person name="Wang X.-L."/>
            <person name="Wang X.-M."/>
            <person name="Qiu X.-J."/>
            <person name="Liu H."/>
            <person name="Zhou S.-S."/>
            <person name="Jia K.-H."/>
            <person name="Nie S."/>
            <person name="Bao Y.-T."/>
            <person name="Zhang R.-G."/>
            <person name="Yun Q.-Z."/>
            <person name="Chai Y.-H."/>
            <person name="Lu J.-Y."/>
            <person name="Li Y."/>
            <person name="Zhao S.-W."/>
            <person name="Mao J.-F."/>
            <person name="Jia S.-G."/>
            <person name="Mao Y.-M."/>
        </authorList>
    </citation>
    <scope>NUCLEOTIDE SEQUENCE</scope>
    <source>
        <strain evidence="6">AT0</strain>
        <tissue evidence="6">Leaf</tissue>
    </source>
</reference>
<keyword evidence="1" id="KW-0521">NADP</keyword>
<dbReference type="FunFam" id="3.40.50.720:FF:000085">
    <property type="entry name" value="Dihydroflavonol reductase"/>
    <property type="match status" value="1"/>
</dbReference>
<dbReference type="EMBL" id="JAEACU010000010">
    <property type="protein sequence ID" value="KAH7516539.1"/>
    <property type="molecule type" value="Genomic_DNA"/>
</dbReference>
<evidence type="ECO:0000256" key="1">
    <source>
        <dbReference type="ARBA" id="ARBA00022857"/>
    </source>
</evidence>
<protein>
    <recommendedName>
        <fullName evidence="8">Tetraketide alpha-pyrone reductase 2-like</fullName>
    </recommendedName>
</protein>
<dbReference type="InterPro" id="IPR002225">
    <property type="entry name" value="3Beta_OHSteriod_DH/Estase"/>
</dbReference>
<dbReference type="PANTHER" id="PTHR10366">
    <property type="entry name" value="NAD DEPENDENT EPIMERASE/DEHYDRATASE"/>
    <property type="match status" value="1"/>
</dbReference>
<dbReference type="Proteomes" id="UP000813462">
    <property type="component" value="Unassembled WGS sequence"/>
</dbReference>
<dbReference type="CDD" id="cd08958">
    <property type="entry name" value="FR_SDR_e"/>
    <property type="match status" value="1"/>
</dbReference>
<evidence type="ECO:0000313" key="6">
    <source>
        <dbReference type="EMBL" id="KAH7516539.1"/>
    </source>
</evidence>
<evidence type="ECO:0000259" key="4">
    <source>
        <dbReference type="Pfam" id="PF01073"/>
    </source>
</evidence>
<evidence type="ECO:0008006" key="8">
    <source>
        <dbReference type="Google" id="ProtNLM"/>
    </source>
</evidence>
<feature type="domain" description="3-beta hydroxysteroid dehydrogenase/isomerase" evidence="4">
    <location>
        <begin position="4"/>
        <end position="96"/>
    </location>
</feature>
<dbReference type="SUPFAM" id="SSF51735">
    <property type="entry name" value="NAD(P)-binding Rossmann-fold domains"/>
    <property type="match status" value="2"/>
</dbReference>
<dbReference type="AlphaFoldDB" id="A0A978UNY7"/>
<keyword evidence="2" id="KW-0560">Oxidoreductase</keyword>
<dbReference type="GO" id="GO:0016616">
    <property type="term" value="F:oxidoreductase activity, acting on the CH-OH group of donors, NAD or NADP as acceptor"/>
    <property type="evidence" value="ECO:0007669"/>
    <property type="project" value="InterPro"/>
</dbReference>
<accession>A0A978UNY7</accession>
<dbReference type="InterPro" id="IPR001509">
    <property type="entry name" value="Epimerase_deHydtase"/>
</dbReference>
<evidence type="ECO:0000256" key="2">
    <source>
        <dbReference type="ARBA" id="ARBA00023002"/>
    </source>
</evidence>
<evidence type="ECO:0000313" key="7">
    <source>
        <dbReference type="Proteomes" id="UP000813462"/>
    </source>
</evidence>
<evidence type="ECO:0000256" key="3">
    <source>
        <dbReference type="ARBA" id="ARBA00023445"/>
    </source>
</evidence>
<gene>
    <name evidence="6" type="ORF">FEM48_Zijuj10G0145800</name>
</gene>
<dbReference type="Pfam" id="PF01370">
    <property type="entry name" value="Epimerase"/>
    <property type="match status" value="1"/>
</dbReference>
<dbReference type="Gene3D" id="3.40.50.720">
    <property type="entry name" value="NAD(P)-binding Rossmann-like Domain"/>
    <property type="match status" value="2"/>
</dbReference>
<evidence type="ECO:0000259" key="5">
    <source>
        <dbReference type="Pfam" id="PF01370"/>
    </source>
</evidence>